<name>A0A2P1QU32_9LEPT</name>
<sequence>MEFPTIIDNNTEETRFATVLNGFLLPYSKQISVAVGYFYYSGFDLIVPGLLKNDRFQNLDSLPEDRIRIIMSPRTDRETSLLLKAGTDIESQIQLVIRKLEADIAGRNLSNIAFFLELLKRKILHVRLYTEDFFHAKAYLTEVNLPNGSHFHSIVGSSNFSESGFTDNRELNLTNSDRLHYDHLMNWFEKIWNSSAVELNDSLIEVVDSEKNSRSKGFPTSIGLSPFELYLFLIRHYIGELTKERLEKTDLLAEFQQVGAENVLGKLEILGGAIVSDSVGLGKTFTSAEVIRRFREKGERVLIVAPPTLIPQWKETLESFFNISESDFVQFLSQGKLSQENQDNIQALKNGKEFGLIVIDEAHRARNRDTFIYQNIRNLQPQDISRQSAILLLTATPFNNSIRDLQNLVSLCTTDAKLYAAGFSPNSFDKFHEKIKSLKREKNVSSLSADVEFQKSIQEIRNLLNGIMLLRMRSSIKKNYKNIAIAGKTLEFQDPEVRKLNYSYSRNHHDLFKELGSFLEKLRLPHIVLSNPKSGKTLSYLYVLFLYKRIESSLYAFYISLTNIIEKENELLKELESGNTIEELLEKYNRYRLQSEIIDSDESSALFEDSSESDEEENEKDSSLHFTAVEVKLWIENDISQINIFIDRHLKPLLKDPKLPISLIDPKLETYVRTLKTTRFRKCMTFSEYKDTAKYIEFHLKDTDSDENHFKSDMVTSGDPELKLKLSRFAPRGQRVNVSPGEELDILIATDVLAEGVNLQDADLLINFDLPWNPMRIVQRVGRVNRIGSENRVTVLNMTPDDEVLNGFLKLLDILSSKVDQVAILLGKEMAILSSEDEHIDIREIGEEIKSIRNASSVDQLENLSHSSSVFAGIEGETEEDHFRSQLQFSAVKNHIRSEDFKILPSSNLSRTYYTILSKEPNAAYVLYEIYGRKGDHNDLLSRHWILSSPKELKEQFPYPFIEAAISPEESLAGSKTNQLNDLENKADQEFNRILEERKDRFKPGVAGRSLRQIKAKIQSDLLTVIDSILRKKGQQSLKFQEQEDDFISEMNRLKGNGIEIVQEIRDIFGRHPFSNAQLTYLRNQLKKMGINLDRGVSLVQYKNFAQVLADFYNKHIISEPTLRGTIYKRDEIQGKKILTIFL</sequence>
<dbReference type="PANTHER" id="PTHR45766:SF6">
    <property type="entry name" value="SWI_SNF-RELATED MATRIX-ASSOCIATED ACTIN-DEPENDENT REGULATOR OF CHROMATIN SUBFAMILY A-LIKE PROTEIN 1"/>
    <property type="match status" value="1"/>
</dbReference>
<evidence type="ECO:0000313" key="5">
    <source>
        <dbReference type="EMBL" id="AVQ12409.1"/>
    </source>
</evidence>
<dbReference type="GO" id="GO:0003677">
    <property type="term" value="F:DNA binding"/>
    <property type="evidence" value="ECO:0007669"/>
    <property type="project" value="InterPro"/>
</dbReference>
<dbReference type="GO" id="GO:0016787">
    <property type="term" value="F:hydrolase activity"/>
    <property type="evidence" value="ECO:0007669"/>
    <property type="project" value="UniProtKB-KW"/>
</dbReference>
<dbReference type="SUPFAM" id="SSF52540">
    <property type="entry name" value="P-loop containing nucleoside triphosphate hydrolases"/>
    <property type="match status" value="1"/>
</dbReference>
<feature type="domain" description="Helicase ATP-binding" evidence="3">
    <location>
        <begin position="264"/>
        <end position="415"/>
    </location>
</feature>
<accession>A0A2P1QU32</accession>
<dbReference type="SUPFAM" id="SSF56024">
    <property type="entry name" value="Phospholipase D/nuclease"/>
    <property type="match status" value="1"/>
</dbReference>
<dbReference type="EMBL" id="CP027843">
    <property type="protein sequence ID" value="AVQ12409.1"/>
    <property type="molecule type" value="Genomic_DNA"/>
</dbReference>
<reference evidence="5 6" key="1">
    <citation type="journal article" date="2015" name="Genome Announc.">
        <title>Draft Genome Sequences of Leptospira santarosai Strains U160, U164, and U233, Isolated from Asymptomatic Cattle.</title>
        <authorList>
            <person name="Kremer F.S."/>
            <person name="Eslabao M.R."/>
            <person name="Provisor M."/>
            <person name="Woloski R.D."/>
            <person name="Ramires O.V."/>
            <person name="Moreno L.Z."/>
            <person name="Moreno A.M."/>
            <person name="Hamond C."/>
            <person name="Lilenbaum W."/>
            <person name="Dellagostin O.A."/>
        </authorList>
    </citation>
    <scope>NUCLEOTIDE SEQUENCE [LARGE SCALE GENOMIC DNA]</scope>
    <source>
        <strain evidence="5 6">U160</strain>
    </source>
</reference>
<dbReference type="PROSITE" id="PS51194">
    <property type="entry name" value="HELICASE_CTER"/>
    <property type="match status" value="1"/>
</dbReference>
<dbReference type="InterPro" id="IPR006935">
    <property type="entry name" value="Helicase/UvrB_N"/>
</dbReference>
<dbReference type="SMART" id="SM00487">
    <property type="entry name" value="DEXDc"/>
    <property type="match status" value="1"/>
</dbReference>
<dbReference type="InterPro" id="IPR014001">
    <property type="entry name" value="Helicase_ATP-bd"/>
</dbReference>
<dbReference type="CDD" id="cd18793">
    <property type="entry name" value="SF2_C_SNF"/>
    <property type="match status" value="1"/>
</dbReference>
<dbReference type="Pfam" id="PF13091">
    <property type="entry name" value="PLDc_2"/>
    <property type="match status" value="1"/>
</dbReference>
<feature type="domain" description="Helicase C-terminal" evidence="4">
    <location>
        <begin position="667"/>
        <end position="830"/>
    </location>
</feature>
<gene>
    <name evidence="5" type="ORF">XB16_2082</name>
</gene>
<feature type="region of interest" description="Disordered" evidence="2">
    <location>
        <begin position="603"/>
        <end position="622"/>
    </location>
</feature>
<dbReference type="Pfam" id="PF00271">
    <property type="entry name" value="Helicase_C"/>
    <property type="match status" value="1"/>
</dbReference>
<keyword evidence="1" id="KW-0378">Hydrolase</keyword>
<evidence type="ECO:0000313" key="6">
    <source>
        <dbReference type="Proteomes" id="UP000033961"/>
    </source>
</evidence>
<protein>
    <submittedName>
        <fullName evidence="5">Type III restriction enzyme, res subunit</fullName>
    </submittedName>
</protein>
<dbReference type="PROSITE" id="PS51192">
    <property type="entry name" value="HELICASE_ATP_BIND_1"/>
    <property type="match status" value="1"/>
</dbReference>
<dbReference type="InterPro" id="IPR025202">
    <property type="entry name" value="PLD-like_dom"/>
</dbReference>
<dbReference type="AlphaFoldDB" id="A0A2P1QU32"/>
<evidence type="ECO:0000256" key="1">
    <source>
        <dbReference type="ARBA" id="ARBA00022801"/>
    </source>
</evidence>
<dbReference type="InterPro" id="IPR038718">
    <property type="entry name" value="SNF2-like_sf"/>
</dbReference>
<dbReference type="SMART" id="SM00490">
    <property type="entry name" value="HELICc"/>
    <property type="match status" value="1"/>
</dbReference>
<evidence type="ECO:0000256" key="2">
    <source>
        <dbReference type="SAM" id="MobiDB-lite"/>
    </source>
</evidence>
<dbReference type="Gene3D" id="3.40.50.300">
    <property type="entry name" value="P-loop containing nucleotide triphosphate hydrolases"/>
    <property type="match status" value="1"/>
</dbReference>
<evidence type="ECO:0000259" key="4">
    <source>
        <dbReference type="PROSITE" id="PS51194"/>
    </source>
</evidence>
<dbReference type="Gene3D" id="3.30.870.10">
    <property type="entry name" value="Endonuclease Chain A"/>
    <property type="match status" value="1"/>
</dbReference>
<dbReference type="InterPro" id="IPR001650">
    <property type="entry name" value="Helicase_C-like"/>
</dbReference>
<feature type="compositionally biased region" description="Acidic residues" evidence="2">
    <location>
        <begin position="609"/>
        <end position="619"/>
    </location>
</feature>
<proteinExistence type="predicted"/>
<dbReference type="Pfam" id="PF04851">
    <property type="entry name" value="ResIII"/>
    <property type="match status" value="1"/>
</dbReference>
<evidence type="ECO:0000259" key="3">
    <source>
        <dbReference type="PROSITE" id="PS51192"/>
    </source>
</evidence>
<dbReference type="Proteomes" id="UP000033961">
    <property type="component" value="Chromosome I"/>
</dbReference>
<organism evidence="5 6">
    <name type="scientific">Leptospira santarosai</name>
    <dbReference type="NCBI Taxonomy" id="28183"/>
    <lineage>
        <taxon>Bacteria</taxon>
        <taxon>Pseudomonadati</taxon>
        <taxon>Spirochaetota</taxon>
        <taxon>Spirochaetia</taxon>
        <taxon>Leptospirales</taxon>
        <taxon>Leptospiraceae</taxon>
        <taxon>Leptospira</taxon>
    </lineage>
</organism>
<dbReference type="InterPro" id="IPR049730">
    <property type="entry name" value="SNF2/RAD54-like_C"/>
</dbReference>
<dbReference type="Gene3D" id="3.40.50.10810">
    <property type="entry name" value="Tandem AAA-ATPase domain"/>
    <property type="match status" value="1"/>
</dbReference>
<dbReference type="InterPro" id="IPR027417">
    <property type="entry name" value="P-loop_NTPase"/>
</dbReference>
<dbReference type="GO" id="GO:0005524">
    <property type="term" value="F:ATP binding"/>
    <property type="evidence" value="ECO:0007669"/>
    <property type="project" value="InterPro"/>
</dbReference>
<dbReference type="PANTHER" id="PTHR45766">
    <property type="entry name" value="DNA ANNEALING HELICASE AND ENDONUCLEASE ZRANB3 FAMILY MEMBER"/>
    <property type="match status" value="1"/>
</dbReference>